<dbReference type="Pfam" id="PF01042">
    <property type="entry name" value="Ribonuc_L-PSP"/>
    <property type="match status" value="1"/>
</dbReference>
<dbReference type="PANTHER" id="PTHR11803">
    <property type="entry name" value="2-IMINOBUTANOATE/2-IMINOPROPANOATE DEAMINASE RIDA"/>
    <property type="match status" value="1"/>
</dbReference>
<dbReference type="NCBIfam" id="TIGR00004">
    <property type="entry name" value="Rid family detoxifying hydrolase"/>
    <property type="match status" value="1"/>
</dbReference>
<dbReference type="GO" id="GO:0005829">
    <property type="term" value="C:cytosol"/>
    <property type="evidence" value="ECO:0007669"/>
    <property type="project" value="TreeGrafter"/>
</dbReference>
<dbReference type="Gene3D" id="3.30.1330.40">
    <property type="entry name" value="RutC-like"/>
    <property type="match status" value="1"/>
</dbReference>
<keyword evidence="3" id="KW-1185">Reference proteome</keyword>
<dbReference type="AlphaFoldDB" id="A0A7Y9LPJ5"/>
<dbReference type="InterPro" id="IPR006175">
    <property type="entry name" value="YjgF/YER057c/UK114"/>
</dbReference>
<dbReference type="FunFam" id="3.30.1330.40:FF:000001">
    <property type="entry name" value="L-PSP family endoribonuclease"/>
    <property type="match status" value="1"/>
</dbReference>
<comment type="caution">
    <text evidence="2">The sequence shown here is derived from an EMBL/GenBank/DDBJ whole genome shotgun (WGS) entry which is preliminary data.</text>
</comment>
<gene>
    <name evidence="2" type="ORF">FHW18_005361</name>
</gene>
<dbReference type="CDD" id="cd00448">
    <property type="entry name" value="YjgF_YER057c_UK114_family"/>
    <property type="match status" value="1"/>
</dbReference>
<evidence type="ECO:0000256" key="1">
    <source>
        <dbReference type="ARBA" id="ARBA00010552"/>
    </source>
</evidence>
<dbReference type="Proteomes" id="UP000542125">
    <property type="component" value="Unassembled WGS sequence"/>
</dbReference>
<name>A0A7Y9LPJ5_9BURK</name>
<organism evidence="2 3">
    <name type="scientific">Pigmentiphaga litoralis</name>
    <dbReference type="NCBI Taxonomy" id="516702"/>
    <lineage>
        <taxon>Bacteria</taxon>
        <taxon>Pseudomonadati</taxon>
        <taxon>Pseudomonadota</taxon>
        <taxon>Betaproteobacteria</taxon>
        <taxon>Burkholderiales</taxon>
        <taxon>Alcaligenaceae</taxon>
        <taxon>Pigmentiphaga</taxon>
    </lineage>
</organism>
<dbReference type="InterPro" id="IPR006056">
    <property type="entry name" value="RidA"/>
</dbReference>
<evidence type="ECO:0000313" key="3">
    <source>
        <dbReference type="Proteomes" id="UP000542125"/>
    </source>
</evidence>
<dbReference type="InterPro" id="IPR035959">
    <property type="entry name" value="RutC-like_sf"/>
</dbReference>
<dbReference type="EMBL" id="JACBYR010000003">
    <property type="protein sequence ID" value="NYE86042.1"/>
    <property type="molecule type" value="Genomic_DNA"/>
</dbReference>
<evidence type="ECO:0000313" key="2">
    <source>
        <dbReference type="EMBL" id="NYE86042.1"/>
    </source>
</evidence>
<comment type="similarity">
    <text evidence="1">Belongs to the RutC family.</text>
</comment>
<sequence length="129" mass="13501">MTKEILHTDQAPAAVGPYSQAVAVPAGGKVVYLSGQIGLEPSTGVMVNDTFEAEVRRAFANMTAVVTAAGGTLAQVVKLTLFLTDLSKFGQVNDIMAELIPQPFPARSTVGVKELPKGATFEVEAILVI</sequence>
<reference evidence="2 3" key="1">
    <citation type="submission" date="2020-07" db="EMBL/GenBank/DDBJ databases">
        <title>Genomic Encyclopedia of Type Strains, Phase IV (KMG-V): Genome sequencing to study the core and pangenomes of soil and plant-associated prokaryotes.</title>
        <authorList>
            <person name="Whitman W."/>
        </authorList>
    </citation>
    <scope>NUCLEOTIDE SEQUENCE [LARGE SCALE GENOMIC DNA]</scope>
    <source>
        <strain evidence="2 3">SAS40</strain>
    </source>
</reference>
<accession>A0A7Y9LPJ5</accession>
<protein>
    <submittedName>
        <fullName evidence="2">Reactive intermediate/imine deaminase</fullName>
    </submittedName>
</protein>
<dbReference type="RefSeq" id="WP_179590683.1">
    <property type="nucleotide sequence ID" value="NZ_JACBYR010000003.1"/>
</dbReference>
<dbReference type="SUPFAM" id="SSF55298">
    <property type="entry name" value="YjgF-like"/>
    <property type="match status" value="1"/>
</dbReference>
<proteinExistence type="inferred from homology"/>
<dbReference type="PANTHER" id="PTHR11803:SF39">
    <property type="entry name" value="2-IMINOBUTANOATE_2-IMINOPROPANOATE DEAMINASE"/>
    <property type="match status" value="1"/>
</dbReference>
<dbReference type="GO" id="GO:0019239">
    <property type="term" value="F:deaminase activity"/>
    <property type="evidence" value="ECO:0007669"/>
    <property type="project" value="TreeGrafter"/>
</dbReference>